<dbReference type="Gene3D" id="1.10.720.30">
    <property type="entry name" value="SAP domain"/>
    <property type="match status" value="1"/>
</dbReference>
<evidence type="ECO:0000259" key="3">
    <source>
        <dbReference type="PROSITE" id="PS50102"/>
    </source>
</evidence>
<organism evidence="5 6">
    <name type="scientific">Linderina pennispora</name>
    <dbReference type="NCBI Taxonomy" id="61395"/>
    <lineage>
        <taxon>Eukaryota</taxon>
        <taxon>Fungi</taxon>
        <taxon>Fungi incertae sedis</taxon>
        <taxon>Zoopagomycota</taxon>
        <taxon>Kickxellomycotina</taxon>
        <taxon>Kickxellomycetes</taxon>
        <taxon>Kickxellales</taxon>
        <taxon>Kickxellaceae</taxon>
        <taxon>Linderina</taxon>
    </lineage>
</organism>
<dbReference type="SUPFAM" id="SSF54928">
    <property type="entry name" value="RNA-binding domain, RBD"/>
    <property type="match status" value="1"/>
</dbReference>
<dbReference type="PANTHER" id="PTHR47031">
    <property type="entry name" value="SAP DNA-BINDING DOMAIN-CONTAINING PROTEIN"/>
    <property type="match status" value="1"/>
</dbReference>
<protein>
    <recommendedName>
        <fullName evidence="7">SAP domain-containing protein</fullName>
    </recommendedName>
</protein>
<dbReference type="Pfam" id="PF02037">
    <property type="entry name" value="SAP"/>
    <property type="match status" value="1"/>
</dbReference>
<keyword evidence="1" id="KW-0694">RNA-binding</keyword>
<feature type="compositionally biased region" description="Basic and acidic residues" evidence="2">
    <location>
        <begin position="267"/>
        <end position="288"/>
    </location>
</feature>
<dbReference type="GO" id="GO:0003723">
    <property type="term" value="F:RNA binding"/>
    <property type="evidence" value="ECO:0007669"/>
    <property type="project" value="UniProtKB-UniRule"/>
</dbReference>
<reference evidence="5 6" key="1">
    <citation type="submission" date="2016-07" db="EMBL/GenBank/DDBJ databases">
        <title>Pervasive Adenine N6-methylation of Active Genes in Fungi.</title>
        <authorList>
            <consortium name="DOE Joint Genome Institute"/>
            <person name="Mondo S.J."/>
            <person name="Dannebaum R.O."/>
            <person name="Kuo R.C."/>
            <person name="Labutti K."/>
            <person name="Haridas S."/>
            <person name="Kuo A."/>
            <person name="Salamov A."/>
            <person name="Ahrendt S.R."/>
            <person name="Lipzen A."/>
            <person name="Sullivan W."/>
            <person name="Andreopoulos W.B."/>
            <person name="Clum A."/>
            <person name="Lindquist E."/>
            <person name="Daum C."/>
            <person name="Ramamoorthy G.K."/>
            <person name="Gryganskyi A."/>
            <person name="Culley D."/>
            <person name="Magnuson J.K."/>
            <person name="James T.Y."/>
            <person name="O'Malley M.A."/>
            <person name="Stajich J.E."/>
            <person name="Spatafora J.W."/>
            <person name="Visel A."/>
            <person name="Grigoriev I.V."/>
        </authorList>
    </citation>
    <scope>NUCLEOTIDE SEQUENCE [LARGE SCALE GENOMIC DNA]</scope>
    <source>
        <strain evidence="5 6">ATCC 12442</strain>
    </source>
</reference>
<evidence type="ECO:0008006" key="7">
    <source>
        <dbReference type="Google" id="ProtNLM"/>
    </source>
</evidence>
<dbReference type="SUPFAM" id="SSF68906">
    <property type="entry name" value="SAP domain"/>
    <property type="match status" value="1"/>
</dbReference>
<feature type="region of interest" description="Disordered" evidence="2">
    <location>
        <begin position="1"/>
        <end position="28"/>
    </location>
</feature>
<dbReference type="PROSITE" id="PS50102">
    <property type="entry name" value="RRM"/>
    <property type="match status" value="1"/>
</dbReference>
<dbReference type="GeneID" id="63803685"/>
<dbReference type="InterPro" id="IPR012677">
    <property type="entry name" value="Nucleotide-bd_a/b_plait_sf"/>
</dbReference>
<feature type="domain" description="RRM" evidence="3">
    <location>
        <begin position="142"/>
        <end position="217"/>
    </location>
</feature>
<feature type="compositionally biased region" description="Basic and acidic residues" evidence="2">
    <location>
        <begin position="96"/>
        <end position="109"/>
    </location>
</feature>
<dbReference type="InterPro" id="IPR035979">
    <property type="entry name" value="RBD_domain_sf"/>
</dbReference>
<sequence length="339" mass="37610">MVSVQPSDMKVSDLRKELSTRSLSTKGVKKELIERLEEALKQSGETVGETSDDFDLLPANELAEVDNAAAAEELPTEEAVEAMETEKNTPAEVAETETKPEGDLKRKLEDDDDQDMEEAKEEAAIDDAQMSADNSSNTDGRPALYIKNLERPLTTFRMHDLLDKFGTVKDLRLNAIKTRCYVLFTSGAEAQAAFNSVDGTEFPSGRGKQLECGFLTESRFTQLVGQEERSQDNVGSLDLINVPEENGNCGVWLDKPGSTGRKSKKQKREERAEKRAEKQSAEEAKSNKDAQAGESRKQSKWENDPRVQWTKAKPSVMYRLPTDDEIAARKAQQSAATQA</sequence>
<dbReference type="RefSeq" id="XP_040744809.1">
    <property type="nucleotide sequence ID" value="XM_040887037.1"/>
</dbReference>
<dbReference type="EMBL" id="MCFD01000004">
    <property type="protein sequence ID" value="ORX71294.1"/>
    <property type="molecule type" value="Genomic_DNA"/>
</dbReference>
<accession>A0A1Y1WDQ0</accession>
<evidence type="ECO:0000256" key="2">
    <source>
        <dbReference type="SAM" id="MobiDB-lite"/>
    </source>
</evidence>
<name>A0A1Y1WDQ0_9FUNG</name>
<comment type="caution">
    <text evidence="5">The sequence shown here is derived from an EMBL/GenBank/DDBJ whole genome shotgun (WGS) entry which is preliminary data.</text>
</comment>
<feature type="domain" description="SAP" evidence="4">
    <location>
        <begin position="6"/>
        <end position="40"/>
    </location>
</feature>
<evidence type="ECO:0000259" key="4">
    <source>
        <dbReference type="PROSITE" id="PS50800"/>
    </source>
</evidence>
<dbReference type="InterPro" id="IPR000504">
    <property type="entry name" value="RRM_dom"/>
</dbReference>
<feature type="compositionally biased region" description="Basic and acidic residues" evidence="2">
    <location>
        <begin position="10"/>
        <end position="19"/>
    </location>
</feature>
<dbReference type="STRING" id="61395.A0A1Y1WDQ0"/>
<dbReference type="InterPro" id="IPR003034">
    <property type="entry name" value="SAP_dom"/>
</dbReference>
<dbReference type="Gene3D" id="3.30.70.330">
    <property type="match status" value="1"/>
</dbReference>
<evidence type="ECO:0000313" key="6">
    <source>
        <dbReference type="Proteomes" id="UP000193922"/>
    </source>
</evidence>
<proteinExistence type="predicted"/>
<evidence type="ECO:0000256" key="1">
    <source>
        <dbReference type="PROSITE-ProRule" id="PRU00176"/>
    </source>
</evidence>
<feature type="compositionally biased region" description="Acidic residues" evidence="2">
    <location>
        <begin position="110"/>
        <end position="120"/>
    </location>
</feature>
<dbReference type="PANTHER" id="PTHR47031:SF3">
    <property type="entry name" value="SAP DOMAIN-CONTAINING PROTEIN"/>
    <property type="match status" value="1"/>
</dbReference>
<feature type="region of interest" description="Disordered" evidence="2">
    <location>
        <begin position="76"/>
        <end position="141"/>
    </location>
</feature>
<dbReference type="AlphaFoldDB" id="A0A1Y1WDQ0"/>
<feature type="region of interest" description="Disordered" evidence="2">
    <location>
        <begin position="248"/>
        <end position="339"/>
    </location>
</feature>
<feature type="compositionally biased region" description="Basic and acidic residues" evidence="2">
    <location>
        <begin position="294"/>
        <end position="305"/>
    </location>
</feature>
<dbReference type="PROSITE" id="PS50800">
    <property type="entry name" value="SAP"/>
    <property type="match status" value="1"/>
</dbReference>
<dbReference type="OrthoDB" id="445357at2759"/>
<dbReference type="SMART" id="SM00513">
    <property type="entry name" value="SAP"/>
    <property type="match status" value="1"/>
</dbReference>
<gene>
    <name evidence="5" type="ORF">DL89DRAFT_266318</name>
</gene>
<evidence type="ECO:0000313" key="5">
    <source>
        <dbReference type="EMBL" id="ORX71294.1"/>
    </source>
</evidence>
<dbReference type="Pfam" id="PF00076">
    <property type="entry name" value="RRM_1"/>
    <property type="match status" value="1"/>
</dbReference>
<dbReference type="InterPro" id="IPR036361">
    <property type="entry name" value="SAP_dom_sf"/>
</dbReference>
<keyword evidence="6" id="KW-1185">Reference proteome</keyword>
<dbReference type="Proteomes" id="UP000193922">
    <property type="component" value="Unassembled WGS sequence"/>
</dbReference>